<dbReference type="Proteomes" id="UP000648257">
    <property type="component" value="Unassembled WGS sequence"/>
</dbReference>
<accession>A0ABR6X766</accession>
<dbReference type="EMBL" id="JACOFW010000020">
    <property type="protein sequence ID" value="MBC3808803.1"/>
    <property type="molecule type" value="Genomic_DNA"/>
</dbReference>
<protein>
    <submittedName>
        <fullName evidence="1">Uncharacterized protein</fullName>
    </submittedName>
</protein>
<evidence type="ECO:0000313" key="2">
    <source>
        <dbReference type="Proteomes" id="UP000648257"/>
    </source>
</evidence>
<proteinExistence type="predicted"/>
<evidence type="ECO:0000313" key="1">
    <source>
        <dbReference type="EMBL" id="MBC3808803.1"/>
    </source>
</evidence>
<gene>
    <name evidence="1" type="ORF">H8K52_15785</name>
</gene>
<reference evidence="1 2" key="1">
    <citation type="submission" date="2020-08" db="EMBL/GenBank/DDBJ databases">
        <title>Novel species isolated from subtropical streams in China.</title>
        <authorList>
            <person name="Lu H."/>
        </authorList>
    </citation>
    <scope>NUCLEOTIDE SEQUENCE [LARGE SCALE GENOMIC DNA]</scope>
    <source>
        <strain evidence="1 2">KACC 16656</strain>
    </source>
</reference>
<keyword evidence="2" id="KW-1185">Reference proteome</keyword>
<comment type="caution">
    <text evidence="1">The sequence shown here is derived from an EMBL/GenBank/DDBJ whole genome shotgun (WGS) entry which is preliminary data.</text>
</comment>
<organism evidence="1 2">
    <name type="scientific">Undibacterium seohonense</name>
    <dbReference type="NCBI Taxonomy" id="1344950"/>
    <lineage>
        <taxon>Bacteria</taxon>
        <taxon>Pseudomonadati</taxon>
        <taxon>Pseudomonadota</taxon>
        <taxon>Betaproteobacteria</taxon>
        <taxon>Burkholderiales</taxon>
        <taxon>Oxalobacteraceae</taxon>
        <taxon>Undibacterium</taxon>
    </lineage>
</organism>
<sequence length="149" mass="16299">MNHQAINRPSSSHFNDGRQNARISASIAPNQIITIHYKSGKYVADGTWSDTAVSKQCGSAVLLRRMAEVGQVGFIDQPVPKQNSTPIVPMYAVTSSKDVAIVLRVEELQKWLNTFPGIFVKVDGVPGGRTSEAYRRVTGSYLPGDPRAR</sequence>
<dbReference type="RefSeq" id="WP_186923870.1">
    <property type="nucleotide sequence ID" value="NZ_JACOFW010000020.1"/>
</dbReference>
<name>A0ABR6X766_9BURK</name>